<dbReference type="InterPro" id="IPR002347">
    <property type="entry name" value="SDR_fam"/>
</dbReference>
<dbReference type="PROSITE" id="PS50076">
    <property type="entry name" value="DNAJ_2"/>
    <property type="match status" value="1"/>
</dbReference>
<comment type="similarity">
    <text evidence="1">Belongs to the short-chain dehydrogenases/reductases (SDR) family.</text>
</comment>
<dbReference type="OrthoDB" id="446525at2759"/>
<evidence type="ECO:0000313" key="5">
    <source>
        <dbReference type="Proteomes" id="UP000604046"/>
    </source>
</evidence>
<gene>
    <name evidence="4" type="primary">Wwox</name>
    <name evidence="4" type="ORF">SNAT2548_LOCUS13468</name>
</gene>
<dbReference type="InterPro" id="IPR001623">
    <property type="entry name" value="DnaJ_domain"/>
</dbReference>
<accession>A0A812M5R9</accession>
<dbReference type="CDD" id="cd06257">
    <property type="entry name" value="DnaJ"/>
    <property type="match status" value="1"/>
</dbReference>
<evidence type="ECO:0000256" key="2">
    <source>
        <dbReference type="ARBA" id="ARBA00023002"/>
    </source>
</evidence>
<dbReference type="Pfam" id="PF00106">
    <property type="entry name" value="adh_short"/>
    <property type="match status" value="1"/>
</dbReference>
<dbReference type="PRINTS" id="PR00081">
    <property type="entry name" value="GDHRDH"/>
</dbReference>
<organism evidence="4 5">
    <name type="scientific">Symbiodinium natans</name>
    <dbReference type="NCBI Taxonomy" id="878477"/>
    <lineage>
        <taxon>Eukaryota</taxon>
        <taxon>Sar</taxon>
        <taxon>Alveolata</taxon>
        <taxon>Dinophyceae</taxon>
        <taxon>Suessiales</taxon>
        <taxon>Symbiodiniaceae</taxon>
        <taxon>Symbiodinium</taxon>
    </lineage>
</organism>
<dbReference type="Pfam" id="PF00226">
    <property type="entry name" value="DnaJ"/>
    <property type="match status" value="1"/>
</dbReference>
<dbReference type="Gene3D" id="1.10.287.110">
    <property type="entry name" value="DnaJ domain"/>
    <property type="match status" value="1"/>
</dbReference>
<name>A0A812M5R9_9DINO</name>
<feature type="domain" description="J" evidence="3">
    <location>
        <begin position="296"/>
        <end position="366"/>
    </location>
</feature>
<dbReference type="InterPro" id="IPR036291">
    <property type="entry name" value="NAD(P)-bd_dom_sf"/>
</dbReference>
<keyword evidence="5" id="KW-1185">Reference proteome</keyword>
<dbReference type="AlphaFoldDB" id="A0A812M5R9"/>
<protein>
    <submittedName>
        <fullName evidence="4">Wwox protein</fullName>
    </submittedName>
</protein>
<sequence length="656" mass="70210">MAVVTLRELIDRWEAGDPTASELMDRPWTQGLSSADDDEAADACAASLTPDVRRGCRLSRACSEQDARIWSSVLASLATPPDMNPTGADPRSMVPSLLQRMLIQTASDDIPLSQELDEACAAVLQRYSKFFAGVVRYGRLLDYGLPFDMAIAAAHSCATLDTGMAKEPHVHEQLCSVAGMPDVPGHDQQEARAGASDFKAFARLTSCIKRRAAKVSGTGDEAGGPGPASTRRTATEGFLPAIGDDAEADLGDGLVPVRLVLLEGDEVLLQGVACGHYAWMTLSSVFAPGASKASAQHRAVLGLGPEAGPREAGRAYRQLARQHHPDKGGDPEAFRRLRAAYKALSAMDPEIDAPVTPPRDVLAKHGGSLAGKKAFPVVLITGACNGIGLAVAEAMLEACPDCRLLVNGRSIERVDGMRAKLSADAQSRCQAALADLSSLREVDALSKELAQSPPDVIVCCAGIATLPRWTPTSDGYESQFAVNHLAHFHLAWSLAQSAAKPIRVVMVSSDLQRVGQKFLQLDLETINSKSHYSFIGNYLASKYCNVLFARSLHQRKVQAVSCTPGEVDTDIDRHLPWLLRVTFRAFRAFSRAQTPEQGAAAVAYCAAAPVTSGGFYARCVLTELQGPAMENQLWTFSEQLVAAALQQDADQRLHAS</sequence>
<dbReference type="Gene3D" id="3.40.50.720">
    <property type="entry name" value="NAD(P)-binding Rossmann-like Domain"/>
    <property type="match status" value="1"/>
</dbReference>
<dbReference type="GO" id="GO:0016491">
    <property type="term" value="F:oxidoreductase activity"/>
    <property type="evidence" value="ECO:0007669"/>
    <property type="project" value="UniProtKB-KW"/>
</dbReference>
<proteinExistence type="inferred from homology"/>
<dbReference type="SUPFAM" id="SSF51735">
    <property type="entry name" value="NAD(P)-binding Rossmann-fold domains"/>
    <property type="match status" value="1"/>
</dbReference>
<evidence type="ECO:0000313" key="4">
    <source>
        <dbReference type="EMBL" id="CAE7258647.1"/>
    </source>
</evidence>
<dbReference type="SMART" id="SM00271">
    <property type="entry name" value="DnaJ"/>
    <property type="match status" value="1"/>
</dbReference>
<keyword evidence="2" id="KW-0560">Oxidoreductase</keyword>
<evidence type="ECO:0000259" key="3">
    <source>
        <dbReference type="PROSITE" id="PS50076"/>
    </source>
</evidence>
<dbReference type="PANTHER" id="PTHR24320:SF148">
    <property type="entry name" value="NAD(P)-BINDING ROSSMANN-FOLD SUPERFAMILY PROTEIN"/>
    <property type="match status" value="1"/>
</dbReference>
<dbReference type="SUPFAM" id="SSF46565">
    <property type="entry name" value="Chaperone J-domain"/>
    <property type="match status" value="1"/>
</dbReference>
<evidence type="ECO:0000256" key="1">
    <source>
        <dbReference type="ARBA" id="ARBA00006484"/>
    </source>
</evidence>
<dbReference type="PANTHER" id="PTHR24320">
    <property type="entry name" value="RETINOL DEHYDROGENASE"/>
    <property type="match status" value="1"/>
</dbReference>
<dbReference type="Proteomes" id="UP000604046">
    <property type="component" value="Unassembled WGS sequence"/>
</dbReference>
<dbReference type="EMBL" id="CAJNDS010001413">
    <property type="protein sequence ID" value="CAE7258647.1"/>
    <property type="molecule type" value="Genomic_DNA"/>
</dbReference>
<reference evidence="4" key="1">
    <citation type="submission" date="2021-02" db="EMBL/GenBank/DDBJ databases">
        <authorList>
            <person name="Dougan E. K."/>
            <person name="Rhodes N."/>
            <person name="Thang M."/>
            <person name="Chan C."/>
        </authorList>
    </citation>
    <scope>NUCLEOTIDE SEQUENCE</scope>
</reference>
<dbReference type="InterPro" id="IPR036869">
    <property type="entry name" value="J_dom_sf"/>
</dbReference>
<comment type="caution">
    <text evidence="4">The sequence shown here is derived from an EMBL/GenBank/DDBJ whole genome shotgun (WGS) entry which is preliminary data.</text>
</comment>